<protein>
    <submittedName>
        <fullName evidence="1">Uncharacterized protein</fullName>
    </submittedName>
</protein>
<comment type="caution">
    <text evidence="1">The sequence shown here is derived from an EMBL/GenBank/DDBJ whole genome shotgun (WGS) entry which is preliminary data.</text>
</comment>
<proteinExistence type="predicted"/>
<accession>A0A0F9QHF3</accession>
<reference evidence="1" key="1">
    <citation type="journal article" date="2015" name="Nature">
        <title>Complex archaea that bridge the gap between prokaryotes and eukaryotes.</title>
        <authorList>
            <person name="Spang A."/>
            <person name="Saw J.H."/>
            <person name="Jorgensen S.L."/>
            <person name="Zaremba-Niedzwiedzka K."/>
            <person name="Martijn J."/>
            <person name="Lind A.E."/>
            <person name="van Eijk R."/>
            <person name="Schleper C."/>
            <person name="Guy L."/>
            <person name="Ettema T.J."/>
        </authorList>
    </citation>
    <scope>NUCLEOTIDE SEQUENCE</scope>
</reference>
<organism evidence="1">
    <name type="scientific">marine sediment metagenome</name>
    <dbReference type="NCBI Taxonomy" id="412755"/>
    <lineage>
        <taxon>unclassified sequences</taxon>
        <taxon>metagenomes</taxon>
        <taxon>ecological metagenomes</taxon>
    </lineage>
</organism>
<dbReference type="EMBL" id="LAZR01004882">
    <property type="protein sequence ID" value="KKN04743.1"/>
    <property type="molecule type" value="Genomic_DNA"/>
</dbReference>
<dbReference type="AlphaFoldDB" id="A0A0F9QHF3"/>
<sequence length="53" mass="6285">MDKIIDDIKKEAVQAELIWKPFNSLHEAYAILLEEMDELWEEVKASQKNPDRI</sequence>
<gene>
    <name evidence="1" type="ORF">LCGC14_1094520</name>
</gene>
<evidence type="ECO:0000313" key="1">
    <source>
        <dbReference type="EMBL" id="KKN04743.1"/>
    </source>
</evidence>
<feature type="non-terminal residue" evidence="1">
    <location>
        <position position="53"/>
    </location>
</feature>
<name>A0A0F9QHF3_9ZZZZ</name>